<comment type="caution">
    <text evidence="2">The sequence shown here is derived from an EMBL/GenBank/DDBJ whole genome shotgun (WGS) entry which is preliminary data.</text>
</comment>
<dbReference type="PROSITE" id="PS50005">
    <property type="entry name" value="TPR"/>
    <property type="match status" value="1"/>
</dbReference>
<organism evidence="2 3">
    <name type="scientific">Marispirochaeta aestuarii</name>
    <dbReference type="NCBI Taxonomy" id="1963862"/>
    <lineage>
        <taxon>Bacteria</taxon>
        <taxon>Pseudomonadati</taxon>
        <taxon>Spirochaetota</taxon>
        <taxon>Spirochaetia</taxon>
        <taxon>Spirochaetales</taxon>
        <taxon>Spirochaetaceae</taxon>
        <taxon>Marispirochaeta</taxon>
    </lineage>
</organism>
<gene>
    <name evidence="2" type="ORF">B4O97_18035</name>
</gene>
<evidence type="ECO:0000256" key="1">
    <source>
        <dbReference type="PROSITE-ProRule" id="PRU00339"/>
    </source>
</evidence>
<evidence type="ECO:0000313" key="2">
    <source>
        <dbReference type="EMBL" id="ORC30317.1"/>
    </source>
</evidence>
<evidence type="ECO:0008006" key="4">
    <source>
        <dbReference type="Google" id="ProtNLM"/>
    </source>
</evidence>
<keyword evidence="3" id="KW-1185">Reference proteome</keyword>
<proteinExistence type="predicted"/>
<dbReference type="EMBL" id="MWQY01000031">
    <property type="protein sequence ID" value="ORC30317.1"/>
    <property type="molecule type" value="Genomic_DNA"/>
</dbReference>
<keyword evidence="1" id="KW-0802">TPR repeat</keyword>
<name>A0A1Y1RTA6_9SPIO</name>
<feature type="repeat" description="TPR" evidence="1">
    <location>
        <begin position="140"/>
        <end position="173"/>
    </location>
</feature>
<dbReference type="Gene3D" id="1.25.40.10">
    <property type="entry name" value="Tetratricopeptide repeat domain"/>
    <property type="match status" value="1"/>
</dbReference>
<dbReference type="Proteomes" id="UP000192343">
    <property type="component" value="Unassembled WGS sequence"/>
</dbReference>
<dbReference type="AlphaFoldDB" id="A0A1Y1RTA6"/>
<dbReference type="InterPro" id="IPR011990">
    <property type="entry name" value="TPR-like_helical_dom_sf"/>
</dbReference>
<protein>
    <recommendedName>
        <fullName evidence="4">Tetratricopeptide repeat protein</fullName>
    </recommendedName>
</protein>
<dbReference type="SUPFAM" id="SSF48452">
    <property type="entry name" value="TPR-like"/>
    <property type="match status" value="1"/>
</dbReference>
<evidence type="ECO:0000313" key="3">
    <source>
        <dbReference type="Proteomes" id="UP000192343"/>
    </source>
</evidence>
<dbReference type="OrthoDB" id="9821539at2"/>
<sequence>MKKTLLLPLFSILLVFSGTCEDFIVSYLNGDAFLLTRGDEEYLDIGDPVSDKARILIEEGGILELRRDSRSFTLAGPGTFELASVLARAGKRESAPLANLLSSRIDRMLSNSEIEKPSSVMGVRGAAAEEMEMDWIGSESDPYISRGRDQLREGDYSAAQKTFSQGLEIAQDYGESDSEAELAFLLSWTLSVEGSTGPALHSLSLLQVDPYTPWYPEYRLLHARLLLDSGASEQAAEILRQNRGIQPLQKEDELILGIALFEGGGKNRKEALEILNGLAAENGAVADIARAYLQK</sequence>
<dbReference type="InterPro" id="IPR019734">
    <property type="entry name" value="TPR_rpt"/>
</dbReference>
<accession>A0A1Y1RTA6</accession>
<dbReference type="RefSeq" id="WP_083052916.1">
    <property type="nucleotide sequence ID" value="NZ_MWQY01000031.1"/>
</dbReference>
<reference evidence="2 3" key="1">
    <citation type="submission" date="2017-03" db="EMBL/GenBank/DDBJ databases">
        <title>Draft Genome sequence of Marispirochaeta sp. strain JC444.</title>
        <authorList>
            <person name="Shivani Y."/>
            <person name="Subhash Y."/>
            <person name="Sasikala C."/>
            <person name="Ramana C."/>
        </authorList>
    </citation>
    <scope>NUCLEOTIDE SEQUENCE [LARGE SCALE GENOMIC DNA]</scope>
    <source>
        <strain evidence="2 3">JC444</strain>
    </source>
</reference>